<accession>A0A7Y9QXM5</accession>
<keyword evidence="2" id="KW-0732">Signal</keyword>
<dbReference type="RefSeq" id="WP_179633651.1">
    <property type="nucleotide sequence ID" value="NZ_JACCFH010000001.1"/>
</dbReference>
<protein>
    <recommendedName>
        <fullName evidence="5">Outer membrane protein beta-barrel domain-containing protein</fullName>
    </recommendedName>
</protein>
<name>A0A7Y9QXM5_9BURK</name>
<dbReference type="Proteomes" id="UP000518288">
    <property type="component" value="Unassembled WGS sequence"/>
</dbReference>
<dbReference type="InterPro" id="IPR011250">
    <property type="entry name" value="OMP/PagP_B-barrel"/>
</dbReference>
<sequence length="186" mass="19279">MQKSTALAVTALTLALTALTAPAAHAADGWQWLPAFNNPAWKPDASLALTGSRIGPGTGPDANAWGLDLNFNCGLMQTPDQRIRSHLNLTHSSKNGTSVTGFEVSPRYTVPLGDGLSAGVGPSVGAFQVSTPGNDRTLLGVGAAAGMNYRAGALYTGFDIRYHATTSRSGVDYDPLTFGAKVGINF</sequence>
<evidence type="ECO:0000313" key="3">
    <source>
        <dbReference type="EMBL" id="NYG32806.1"/>
    </source>
</evidence>
<evidence type="ECO:0008006" key="5">
    <source>
        <dbReference type="Google" id="ProtNLM"/>
    </source>
</evidence>
<evidence type="ECO:0000256" key="1">
    <source>
        <dbReference type="ARBA" id="ARBA00004442"/>
    </source>
</evidence>
<dbReference type="AlphaFoldDB" id="A0A7Y9QXM5"/>
<reference evidence="3 4" key="1">
    <citation type="submission" date="2020-07" db="EMBL/GenBank/DDBJ databases">
        <title>Genomic Encyclopedia of Archaeal and Bacterial Type Strains, Phase II (KMG-II): from individual species to whole genera.</title>
        <authorList>
            <person name="Goeker M."/>
        </authorList>
    </citation>
    <scope>NUCLEOTIDE SEQUENCE [LARGE SCALE GENOMIC DNA]</scope>
    <source>
        <strain evidence="3 4">DSM 21226</strain>
    </source>
</reference>
<comment type="caution">
    <text evidence="3">The sequence shown here is derived from an EMBL/GenBank/DDBJ whole genome shotgun (WGS) entry which is preliminary data.</text>
</comment>
<keyword evidence="4" id="KW-1185">Reference proteome</keyword>
<dbReference type="GO" id="GO:0009279">
    <property type="term" value="C:cell outer membrane"/>
    <property type="evidence" value="ECO:0007669"/>
    <property type="project" value="UniProtKB-SubCell"/>
</dbReference>
<dbReference type="EMBL" id="JACCFH010000001">
    <property type="protein sequence ID" value="NYG32806.1"/>
    <property type="molecule type" value="Genomic_DNA"/>
</dbReference>
<comment type="subcellular location">
    <subcellularLocation>
        <location evidence="1">Cell outer membrane</location>
    </subcellularLocation>
</comment>
<feature type="signal peptide" evidence="2">
    <location>
        <begin position="1"/>
        <end position="26"/>
    </location>
</feature>
<feature type="chain" id="PRO_5030715438" description="Outer membrane protein beta-barrel domain-containing protein" evidence="2">
    <location>
        <begin position="27"/>
        <end position="186"/>
    </location>
</feature>
<gene>
    <name evidence="3" type="ORF">BDD16_001792</name>
</gene>
<dbReference type="SUPFAM" id="SSF56925">
    <property type="entry name" value="OMPA-like"/>
    <property type="match status" value="1"/>
</dbReference>
<proteinExistence type="predicted"/>
<organism evidence="3 4">
    <name type="scientific">Sphaerotilus montanus</name>
    <dbReference type="NCBI Taxonomy" id="522889"/>
    <lineage>
        <taxon>Bacteria</taxon>
        <taxon>Pseudomonadati</taxon>
        <taxon>Pseudomonadota</taxon>
        <taxon>Betaproteobacteria</taxon>
        <taxon>Burkholderiales</taxon>
        <taxon>Sphaerotilaceae</taxon>
        <taxon>Sphaerotilus</taxon>
    </lineage>
</organism>
<evidence type="ECO:0000313" key="4">
    <source>
        <dbReference type="Proteomes" id="UP000518288"/>
    </source>
</evidence>
<evidence type="ECO:0000256" key="2">
    <source>
        <dbReference type="SAM" id="SignalP"/>
    </source>
</evidence>